<proteinExistence type="predicted"/>
<protein>
    <submittedName>
        <fullName evidence="2">Uncharacterized protein</fullName>
    </submittedName>
</protein>
<dbReference type="OrthoDB" id="3678830at2"/>
<dbReference type="AlphaFoldDB" id="A0A365HCT8"/>
<evidence type="ECO:0000256" key="1">
    <source>
        <dbReference type="SAM" id="Phobius"/>
    </source>
</evidence>
<sequence>MLWLGLMTGGAAVVAGALCYAYMITVRRHRSAWAGRQKPGICFYLDEDNVMDLYLQEEYPDLQREVEETISRSTGAELQVRPAPVRAGVTAAAGREQVIRYIKDEGPITVIGRIIRALDDANDIVYVNLYNRTIGPNIGLDRALAWTHGPGAGRVRAARLRELDPSAFVSVTGRFRVTDRSETTTTFSAPYGDPTEFSGDLPKVSVTCVTAQLRRDDVADGPFPARCLGKIKHWDPDTRQLVISPVLAIFQ</sequence>
<organism evidence="2 3">
    <name type="scientific">Actinomadura craniellae</name>
    <dbReference type="NCBI Taxonomy" id="2231787"/>
    <lineage>
        <taxon>Bacteria</taxon>
        <taxon>Bacillati</taxon>
        <taxon>Actinomycetota</taxon>
        <taxon>Actinomycetes</taxon>
        <taxon>Streptosporangiales</taxon>
        <taxon>Thermomonosporaceae</taxon>
        <taxon>Actinomadura</taxon>
    </lineage>
</organism>
<comment type="caution">
    <text evidence="2">The sequence shown here is derived from an EMBL/GenBank/DDBJ whole genome shotgun (WGS) entry which is preliminary data.</text>
</comment>
<feature type="transmembrane region" description="Helical" evidence="1">
    <location>
        <begin position="6"/>
        <end position="26"/>
    </location>
</feature>
<dbReference type="EMBL" id="QLYX01000001">
    <property type="protein sequence ID" value="RAY16832.1"/>
    <property type="molecule type" value="Genomic_DNA"/>
</dbReference>
<reference evidence="2 3" key="1">
    <citation type="submission" date="2018-06" db="EMBL/GenBank/DDBJ databases">
        <title>Actinomadura craniellae sp. nov. isolated from marine sponge Craniella sp.</title>
        <authorList>
            <person name="Li L."/>
            <person name="Xu Q.H."/>
            <person name="Lin H.W."/>
            <person name="Lu Y.H."/>
        </authorList>
    </citation>
    <scope>NUCLEOTIDE SEQUENCE [LARGE SCALE GENOMIC DNA]</scope>
    <source>
        <strain evidence="2 3">LHW63021</strain>
    </source>
</reference>
<evidence type="ECO:0000313" key="2">
    <source>
        <dbReference type="EMBL" id="RAY16832.1"/>
    </source>
</evidence>
<accession>A0A365HCT8</accession>
<evidence type="ECO:0000313" key="3">
    <source>
        <dbReference type="Proteomes" id="UP000251891"/>
    </source>
</evidence>
<dbReference type="RefSeq" id="WP_111862883.1">
    <property type="nucleotide sequence ID" value="NZ_QLYX01000001.1"/>
</dbReference>
<keyword evidence="1" id="KW-1133">Transmembrane helix</keyword>
<keyword evidence="1" id="KW-0812">Transmembrane</keyword>
<keyword evidence="3" id="KW-1185">Reference proteome</keyword>
<name>A0A365HCT8_9ACTN</name>
<dbReference type="Proteomes" id="UP000251891">
    <property type="component" value="Unassembled WGS sequence"/>
</dbReference>
<keyword evidence="1" id="KW-0472">Membrane</keyword>
<gene>
    <name evidence="2" type="ORF">DPM19_01310</name>
</gene>